<evidence type="ECO:0000259" key="9">
    <source>
        <dbReference type="Pfam" id="PF01555"/>
    </source>
</evidence>
<dbReference type="InterPro" id="IPR017985">
    <property type="entry name" value="MeTrfase_CN4_CS"/>
</dbReference>
<comment type="caution">
    <text evidence="10">The sequence shown here is derived from an EMBL/GenBank/DDBJ whole genome shotgun (WGS) entry which is preliminary data.</text>
</comment>
<keyword evidence="3 10" id="KW-0808">Transferase</keyword>
<comment type="catalytic activity">
    <reaction evidence="7">
        <text>a 2'-deoxycytidine in DNA + S-adenosyl-L-methionine = an N(4)-methyl-2'-deoxycytidine in DNA + S-adenosyl-L-homocysteine + H(+)</text>
        <dbReference type="Rhea" id="RHEA:16857"/>
        <dbReference type="Rhea" id="RHEA-COMP:11369"/>
        <dbReference type="Rhea" id="RHEA-COMP:13674"/>
        <dbReference type="ChEBI" id="CHEBI:15378"/>
        <dbReference type="ChEBI" id="CHEBI:57856"/>
        <dbReference type="ChEBI" id="CHEBI:59789"/>
        <dbReference type="ChEBI" id="CHEBI:85452"/>
        <dbReference type="ChEBI" id="CHEBI:137933"/>
        <dbReference type="EC" id="2.1.1.113"/>
    </reaction>
</comment>
<evidence type="ECO:0000256" key="5">
    <source>
        <dbReference type="ARBA" id="ARBA00022747"/>
    </source>
</evidence>
<dbReference type="RefSeq" id="WP_375557624.1">
    <property type="nucleotide sequence ID" value="NZ_JBBVGT010000002.1"/>
</dbReference>
<evidence type="ECO:0000313" key="11">
    <source>
        <dbReference type="Proteomes" id="UP001580928"/>
    </source>
</evidence>
<keyword evidence="11" id="KW-1185">Reference proteome</keyword>
<dbReference type="PROSITE" id="PS00093">
    <property type="entry name" value="N4_MTASE"/>
    <property type="match status" value="1"/>
</dbReference>
<proteinExistence type="inferred from homology"/>
<comment type="similarity">
    <text evidence="1">Belongs to the N(4)/N(6)-methyltransferase family. N(4) subfamily.</text>
</comment>
<keyword evidence="4" id="KW-0949">S-adenosyl-L-methionine</keyword>
<name>A0ABV5CFD3_9SPHI</name>
<dbReference type="Proteomes" id="UP001580928">
    <property type="component" value="Unassembled WGS sequence"/>
</dbReference>
<dbReference type="InterPro" id="IPR001091">
    <property type="entry name" value="RM_Methyltransferase"/>
</dbReference>
<evidence type="ECO:0000256" key="4">
    <source>
        <dbReference type="ARBA" id="ARBA00022691"/>
    </source>
</evidence>
<keyword evidence="5" id="KW-0680">Restriction system</keyword>
<evidence type="ECO:0000256" key="7">
    <source>
        <dbReference type="ARBA" id="ARBA00049120"/>
    </source>
</evidence>
<accession>A0ABV5CFD3</accession>
<gene>
    <name evidence="10" type="ORF">WKR92_09650</name>
</gene>
<dbReference type="PANTHER" id="PTHR13370">
    <property type="entry name" value="RNA METHYLASE-RELATED"/>
    <property type="match status" value="1"/>
</dbReference>
<sequence length="353" mass="39992">MDIESLKNTIMKGDALENLKLIPSGSIDMCVTSPPYFNLRDYGHPGQIGNEATPELFIQKLVDVFREVKRTLKDDGTLWVNIGDSYWGSGKGYADTKTENRGNSASRLSKKTVYDKSVNIKNKDLIGIPWMLAFALRADGWYLRQDIIWHKPNCMPESVTDRCTKSHEYIFMLSKSAKYYYDQDSIKEPAIWDVDGNKTAARKARVKDTHKSLPTEKVNALRKGSFKDAAKFNGKHQDKQRGHSRRHAGFNDRWDAMTKEQQCTGMRNKRSVWSISPAQFREAHFATFPEKLVVPCIKAGSPRGGVILDPFFGAGTTGLVARKLNRDFIGIELSEQYIRIAETRLSKELGLFA</sequence>
<dbReference type="PANTHER" id="PTHR13370:SF3">
    <property type="entry name" value="TRNA (GUANINE(10)-N2)-METHYLTRANSFERASE HOMOLOG"/>
    <property type="match status" value="1"/>
</dbReference>
<evidence type="ECO:0000256" key="2">
    <source>
        <dbReference type="ARBA" id="ARBA00022603"/>
    </source>
</evidence>
<organism evidence="10 11">
    <name type="scientific">Albibacterium profundi</name>
    <dbReference type="NCBI Taxonomy" id="3134906"/>
    <lineage>
        <taxon>Bacteria</taxon>
        <taxon>Pseudomonadati</taxon>
        <taxon>Bacteroidota</taxon>
        <taxon>Sphingobacteriia</taxon>
        <taxon>Sphingobacteriales</taxon>
        <taxon>Sphingobacteriaceae</taxon>
        <taxon>Albibacterium</taxon>
    </lineage>
</organism>
<evidence type="ECO:0000256" key="1">
    <source>
        <dbReference type="ARBA" id="ARBA00010203"/>
    </source>
</evidence>
<evidence type="ECO:0000256" key="3">
    <source>
        <dbReference type="ARBA" id="ARBA00022679"/>
    </source>
</evidence>
<dbReference type="Pfam" id="PF01555">
    <property type="entry name" value="N6_N4_Mtase"/>
    <property type="match status" value="1"/>
</dbReference>
<keyword evidence="6" id="KW-0238">DNA-binding</keyword>
<dbReference type="InterPro" id="IPR029063">
    <property type="entry name" value="SAM-dependent_MTases_sf"/>
</dbReference>
<dbReference type="Gene3D" id="3.40.50.150">
    <property type="entry name" value="Vaccinia Virus protein VP39"/>
    <property type="match status" value="1"/>
</dbReference>
<evidence type="ECO:0000256" key="6">
    <source>
        <dbReference type="ARBA" id="ARBA00023125"/>
    </source>
</evidence>
<feature type="domain" description="DNA methylase N-4/N-6" evidence="9">
    <location>
        <begin position="27"/>
        <end position="342"/>
    </location>
</feature>
<dbReference type="GO" id="GO:0032259">
    <property type="term" value="P:methylation"/>
    <property type="evidence" value="ECO:0007669"/>
    <property type="project" value="UniProtKB-KW"/>
</dbReference>
<evidence type="ECO:0000256" key="8">
    <source>
        <dbReference type="RuleBase" id="RU362026"/>
    </source>
</evidence>
<dbReference type="EMBL" id="JBBVGT010000002">
    <property type="protein sequence ID" value="MFB5946095.1"/>
    <property type="molecule type" value="Genomic_DNA"/>
</dbReference>
<protein>
    <recommendedName>
        <fullName evidence="8">Methyltransferase</fullName>
        <ecNumber evidence="8">2.1.1.-</ecNumber>
    </recommendedName>
</protein>
<reference evidence="10 11" key="1">
    <citation type="submission" date="2024-04" db="EMBL/GenBank/DDBJ databases">
        <title>Albibacterium profundi sp. nov., isolated from sediment of the Challenger Deep of Mariana Trench.</title>
        <authorList>
            <person name="Wang Y."/>
        </authorList>
    </citation>
    <scope>NUCLEOTIDE SEQUENCE [LARGE SCALE GENOMIC DNA]</scope>
    <source>
        <strain evidence="10 11">RHL897</strain>
    </source>
</reference>
<dbReference type="PRINTS" id="PR00508">
    <property type="entry name" value="S21N4MTFRASE"/>
</dbReference>
<keyword evidence="2 10" id="KW-0489">Methyltransferase</keyword>
<dbReference type="SUPFAM" id="SSF53335">
    <property type="entry name" value="S-adenosyl-L-methionine-dependent methyltransferases"/>
    <property type="match status" value="1"/>
</dbReference>
<dbReference type="EC" id="2.1.1.-" evidence="8"/>
<evidence type="ECO:0000313" key="10">
    <source>
        <dbReference type="EMBL" id="MFB5946095.1"/>
    </source>
</evidence>
<dbReference type="InterPro" id="IPR002941">
    <property type="entry name" value="DNA_methylase_N4/N6"/>
</dbReference>
<dbReference type="GO" id="GO:0008168">
    <property type="term" value="F:methyltransferase activity"/>
    <property type="evidence" value="ECO:0007669"/>
    <property type="project" value="UniProtKB-KW"/>
</dbReference>